<dbReference type="OrthoDB" id="639821at2"/>
<keyword evidence="2" id="KW-1185">Reference proteome</keyword>
<evidence type="ECO:0000313" key="2">
    <source>
        <dbReference type="Proteomes" id="UP000078459"/>
    </source>
</evidence>
<organism evidence="1 2">
    <name type="scientific">Pedobacter psychrophilus</name>
    <dbReference type="NCBI Taxonomy" id="1826909"/>
    <lineage>
        <taxon>Bacteria</taxon>
        <taxon>Pseudomonadati</taxon>
        <taxon>Bacteroidota</taxon>
        <taxon>Sphingobacteriia</taxon>
        <taxon>Sphingobacteriales</taxon>
        <taxon>Sphingobacteriaceae</taxon>
        <taxon>Pedobacter</taxon>
    </lineage>
</organism>
<reference evidence="1 2" key="1">
    <citation type="submission" date="2016-04" db="EMBL/GenBank/DDBJ databases">
        <authorList>
            <person name="Evans L.H."/>
            <person name="Alamgir A."/>
            <person name="Owens N."/>
            <person name="Weber N.D."/>
            <person name="Virtaneva K."/>
            <person name="Barbian K."/>
            <person name="Babar A."/>
            <person name="Rosenke K."/>
        </authorList>
    </citation>
    <scope>NUCLEOTIDE SEQUENCE [LARGE SCALE GENOMIC DNA]</scope>
    <source>
        <strain evidence="1 2">CCM 8644</strain>
    </source>
</reference>
<dbReference type="EMBL" id="LWHJ01000022">
    <property type="protein sequence ID" value="OAQ40551.1"/>
    <property type="molecule type" value="Genomic_DNA"/>
</dbReference>
<protein>
    <submittedName>
        <fullName evidence="1">Uncharacterized protein</fullName>
    </submittedName>
</protein>
<proteinExistence type="predicted"/>
<comment type="caution">
    <text evidence="1">The sequence shown here is derived from an EMBL/GenBank/DDBJ whole genome shotgun (WGS) entry which is preliminary data.</text>
</comment>
<evidence type="ECO:0000313" key="1">
    <source>
        <dbReference type="EMBL" id="OAQ40551.1"/>
    </source>
</evidence>
<accession>A0A179DHP8</accession>
<dbReference type="STRING" id="1826909.A5893_06280"/>
<dbReference type="RefSeq" id="WP_068821786.1">
    <property type="nucleotide sequence ID" value="NZ_LWHJ01000022.1"/>
</dbReference>
<reference evidence="1 2" key="2">
    <citation type="submission" date="2016-06" db="EMBL/GenBank/DDBJ databases">
        <title>Pedobacter psychrophilus sp. nov., isolated from Antarctic fragmentary rock.</title>
        <authorList>
            <person name="Svec P."/>
        </authorList>
    </citation>
    <scope>NUCLEOTIDE SEQUENCE [LARGE SCALE GENOMIC DNA]</scope>
    <source>
        <strain evidence="1 2">CCM 8644</strain>
    </source>
</reference>
<sequence length="296" mass="33606">MRKLILLLFFFPFILNAQDLTGFWKGKLTQDSGGYAPQYVLELNITQKNKKITGVSNAYLGNVVVGKLSFSGYFEKDSIYLSEFRYGVIEKILPPDYFLCIKNFILKYKNTVGLETLTGRWDGSTYAKDELGIDELFTDVFGDKREVLECVPGLISLSKNDSLHIQTTVPTQYQAFADSLNQTKVNLIEEVDVENQVIQIAINDYEKVDGDKITIIFNGDTIAEKVMVRKNPETFTLELSKQFINNELLIYAENLGRIPPNTCSITVIDGDKTHVIYLSSDFKYTGAIYFNFKGHK</sequence>
<dbReference type="AlphaFoldDB" id="A0A179DHP8"/>
<name>A0A179DHP8_9SPHI</name>
<dbReference type="Proteomes" id="UP000078459">
    <property type="component" value="Unassembled WGS sequence"/>
</dbReference>
<gene>
    <name evidence="1" type="ORF">A5893_06280</name>
</gene>